<dbReference type="Proteomes" id="UP000008549">
    <property type="component" value="Unassembled WGS sequence"/>
</dbReference>
<dbReference type="GO" id="GO:0003677">
    <property type="term" value="F:DNA binding"/>
    <property type="evidence" value="ECO:0007669"/>
    <property type="project" value="InterPro"/>
</dbReference>
<dbReference type="EMBL" id="HE601170">
    <property type="protein sequence ID" value="CBX32961.1"/>
    <property type="molecule type" value="Genomic_DNA"/>
</dbReference>
<dbReference type="PANTHER" id="PTHR48439:SF1">
    <property type="entry name" value="HEMIMETHYLATED DNA-BINDING DOMAIN-CONTAINING PROTEIN"/>
    <property type="match status" value="1"/>
</dbReference>
<dbReference type="InParanoid" id="E3CU45"/>
<dbReference type="KEGG" id="cbr:CBG_13628"/>
<keyword evidence="4" id="KW-1185">Reference proteome</keyword>
<proteinExistence type="predicted"/>
<dbReference type="PANTHER" id="PTHR48439">
    <property type="entry name" value="HEMIMETHYLATED DNA-BINDING DOMAIN-CONTAINING PROTEIN"/>
    <property type="match status" value="1"/>
</dbReference>
<dbReference type="SMART" id="SM00992">
    <property type="entry name" value="YccV-like"/>
    <property type="match status" value="1"/>
</dbReference>
<dbReference type="OMA" id="WSEMPNY"/>
<organism evidence="3 4">
    <name type="scientific">Caenorhabditis briggsae</name>
    <dbReference type="NCBI Taxonomy" id="6238"/>
    <lineage>
        <taxon>Eukaryota</taxon>
        <taxon>Metazoa</taxon>
        <taxon>Ecdysozoa</taxon>
        <taxon>Nematoda</taxon>
        <taxon>Chromadorea</taxon>
        <taxon>Rhabditida</taxon>
        <taxon>Rhabditina</taxon>
        <taxon>Rhabditomorpha</taxon>
        <taxon>Rhabditoidea</taxon>
        <taxon>Rhabditidae</taxon>
        <taxon>Peloderinae</taxon>
        <taxon>Caenorhabditis</taxon>
    </lineage>
</organism>
<dbReference type="InterPro" id="IPR036623">
    <property type="entry name" value="Hemimethylated_DNA-bd_sf"/>
</dbReference>
<evidence type="ECO:0000256" key="1">
    <source>
        <dbReference type="SAM" id="SignalP"/>
    </source>
</evidence>
<dbReference type="FunCoup" id="E3CU45">
    <property type="interactions" value="5"/>
</dbReference>
<dbReference type="AlphaFoldDB" id="E3CU45"/>
<dbReference type="InterPro" id="IPR053189">
    <property type="entry name" value="Clp_protease_adapter_ClpF"/>
</dbReference>
<evidence type="ECO:0000313" key="3">
    <source>
        <dbReference type="EMBL" id="CBX32961.1"/>
    </source>
</evidence>
<feature type="signal peptide" evidence="1">
    <location>
        <begin position="1"/>
        <end position="18"/>
    </location>
</feature>
<reference evidence="3 4" key="2">
    <citation type="journal article" date="2011" name="PLoS Genet.">
        <title>Caenorhabditis briggsae recombinant inbred line genotypes reveal inter-strain incompatibility and the evolution of recombination.</title>
        <authorList>
            <person name="Ross J.A."/>
            <person name="Koboldt D.C."/>
            <person name="Staisch J.E."/>
            <person name="Chamberlin H.M."/>
            <person name="Gupta B.P."/>
            <person name="Miller R.D."/>
            <person name="Baird S.E."/>
            <person name="Haag E.S."/>
        </authorList>
    </citation>
    <scope>NUCLEOTIDE SEQUENCE [LARGE SCALE GENOMIC DNA]</scope>
    <source>
        <strain evidence="3 4">AF16</strain>
    </source>
</reference>
<dbReference type="SUPFAM" id="SSF141255">
    <property type="entry name" value="YccV-like"/>
    <property type="match status" value="1"/>
</dbReference>
<evidence type="ECO:0000313" key="4">
    <source>
        <dbReference type="Proteomes" id="UP000008549"/>
    </source>
</evidence>
<accession>E3CU45</accession>
<dbReference type="STRING" id="6238.E3CU45"/>
<evidence type="ECO:0000313" key="5">
    <source>
        <dbReference type="WormBase" id="CBG13628"/>
    </source>
</evidence>
<dbReference type="RefSeq" id="XP_045100762.1">
    <property type="nucleotide sequence ID" value="XM_045241292.1"/>
</dbReference>
<dbReference type="Gene3D" id="2.30.30.390">
    <property type="entry name" value="Hemimethylated DNA-binding domain"/>
    <property type="match status" value="1"/>
</dbReference>
<evidence type="ECO:0000259" key="2">
    <source>
        <dbReference type="SMART" id="SM00992"/>
    </source>
</evidence>
<dbReference type="CTD" id="68916534"/>
<dbReference type="WormBase" id="CBG13628">
    <property type="protein sequence ID" value="CBP38283"/>
    <property type="gene ID" value="WBGene00034369"/>
</dbReference>
<dbReference type="GeneID" id="68916534"/>
<dbReference type="InterPro" id="IPR011722">
    <property type="entry name" value="Hemimethylated_DNA-bd_dom"/>
</dbReference>
<dbReference type="eggNOG" id="KOG1426">
    <property type="taxonomic scope" value="Eukaryota"/>
</dbReference>
<keyword evidence="1" id="KW-0732">Signal</keyword>
<dbReference type="HOGENOM" id="CLU_090792_0_0_1"/>
<protein>
    <submittedName>
        <fullName evidence="3">Protein CBG13628</fullName>
    </submittedName>
</protein>
<gene>
    <name evidence="3 5" type="ORF">CBG13628</name>
    <name evidence="3" type="ORF">CBG_13628</name>
</gene>
<dbReference type="Pfam" id="PF08755">
    <property type="entry name" value="YccV-like"/>
    <property type="match status" value="1"/>
</dbReference>
<feature type="domain" description="Hemimethylated DNA-binding" evidence="2">
    <location>
        <begin position="89"/>
        <end position="192"/>
    </location>
</feature>
<feature type="chain" id="PRO_5003167857" evidence="1">
    <location>
        <begin position="19"/>
        <end position="202"/>
    </location>
</feature>
<dbReference type="NCBIfam" id="TIGR02097">
    <property type="entry name" value="yccV"/>
    <property type="match status" value="1"/>
</dbReference>
<sequence length="202" mass="23305">MEIKPEIIFIGILILVPAQWFLSPSETGHLKYHLNSLIATAKQYLPDFLTMKKDSDAEAAESKAMEDETNPDGNGAYGMGRYLRQRAPEVEFRVGDVVYHKKLGFRGLIIGWDELAIAPEKFLKVAHGDNKASHFATQPNYAILIDTRDRFTPQMSYVVQENIQLDKGTIWHPLVEKFFDGFDEKRLKYIMRPVYKQYYPDD</sequence>
<name>E3CU45_CAEBR</name>
<reference evidence="3 4" key="1">
    <citation type="journal article" date="2003" name="PLoS Biol.">
        <title>The genome sequence of Caenorhabditis briggsae: a platform for comparative genomics.</title>
        <authorList>
            <person name="Stein L.D."/>
            <person name="Bao Z."/>
            <person name="Blasiar D."/>
            <person name="Blumenthal T."/>
            <person name="Brent M.R."/>
            <person name="Chen N."/>
            <person name="Chinwalla A."/>
            <person name="Clarke L."/>
            <person name="Clee C."/>
            <person name="Coghlan A."/>
            <person name="Coulson A."/>
            <person name="D'Eustachio P."/>
            <person name="Fitch D.H."/>
            <person name="Fulton L.A."/>
            <person name="Fulton R.E."/>
            <person name="Griffiths-Jones S."/>
            <person name="Harris T.W."/>
            <person name="Hillier L.W."/>
            <person name="Kamath R."/>
            <person name="Kuwabara P.E."/>
            <person name="Mardis E.R."/>
            <person name="Marra M.A."/>
            <person name="Miner T.L."/>
            <person name="Minx P."/>
            <person name="Mullikin J.C."/>
            <person name="Plumb R.W."/>
            <person name="Rogers J."/>
            <person name="Schein J.E."/>
            <person name="Sohrmann M."/>
            <person name="Spieth J."/>
            <person name="Stajich J.E."/>
            <person name="Wei C."/>
            <person name="Willey D."/>
            <person name="Wilson R.K."/>
            <person name="Durbin R."/>
            <person name="Waterston R.H."/>
        </authorList>
    </citation>
    <scope>NUCLEOTIDE SEQUENCE [LARGE SCALE GENOMIC DNA]</scope>
    <source>
        <strain evidence="3 4">AF16</strain>
    </source>
</reference>